<feature type="region of interest" description="Disordered" evidence="1">
    <location>
        <begin position="1"/>
        <end position="42"/>
    </location>
</feature>
<evidence type="ECO:0000313" key="2">
    <source>
        <dbReference type="EMBL" id="AGV18628.1"/>
    </source>
</evidence>
<feature type="compositionally biased region" description="Basic and acidic residues" evidence="1">
    <location>
        <begin position="16"/>
        <end position="30"/>
    </location>
</feature>
<reference evidence="2 3" key="1">
    <citation type="journal article" date="2015" name="Genome Announc.">
        <title>Complete genome sequence of Vibrio alginolyticus ATCC 17749.</title>
        <authorList>
            <person name="Liu X.F."/>
            <person name="Cao Y."/>
            <person name="Zhang H.L."/>
            <person name="Chen Y.J."/>
            <person name="Hu C.J."/>
        </authorList>
    </citation>
    <scope>NUCLEOTIDE SEQUENCE [LARGE SCALE GENOMIC DNA]</scope>
    <source>
        <strain evidence="3">ATCC 17749 / DSM 2171 / NBRC 15630 / NCIMB 1903 / NCTC 12160 / XII-53</strain>
    </source>
</reference>
<name>A0A2I3CFC1_VIBAX</name>
<accession>A0A2I3CFC1</accession>
<proteinExistence type="predicted"/>
<evidence type="ECO:0000313" key="3">
    <source>
        <dbReference type="Proteomes" id="UP000016714"/>
    </source>
</evidence>
<dbReference type="EMBL" id="CP006718">
    <property type="protein sequence ID" value="AGV18628.1"/>
    <property type="molecule type" value="Genomic_DNA"/>
</dbReference>
<evidence type="ECO:0000256" key="1">
    <source>
        <dbReference type="SAM" id="MobiDB-lite"/>
    </source>
</evidence>
<organism evidence="2 3">
    <name type="scientific">Vibrio alginolyticus (strain ATCC 17749 / DSM 2171 / NBRC 15630 / NCIMB 1903 / NCTC 12160 / XII-53)</name>
    <dbReference type="NCBI Taxonomy" id="1219076"/>
    <lineage>
        <taxon>Bacteria</taxon>
        <taxon>Pseudomonadati</taxon>
        <taxon>Pseudomonadota</taxon>
        <taxon>Gammaproteobacteria</taxon>
        <taxon>Vibrionales</taxon>
        <taxon>Vibrionaceae</taxon>
        <taxon>Vibrio</taxon>
    </lineage>
</organism>
<feature type="compositionally biased region" description="Polar residues" evidence="1">
    <location>
        <begin position="32"/>
        <end position="42"/>
    </location>
</feature>
<protein>
    <submittedName>
        <fullName evidence="2">Uncharacterized protein</fullName>
    </submittedName>
</protein>
<dbReference type="Proteomes" id="UP000016714">
    <property type="component" value="Chromosome 1"/>
</dbReference>
<gene>
    <name evidence="2" type="ORF">N646_2818</name>
</gene>
<dbReference type="KEGG" id="vag:N646_2818"/>
<dbReference type="AlphaFoldDB" id="A0A2I3CFC1"/>
<sequence>MTKKRQNKATFRQVTRKSDEEKKSDKKKESAGLSTNALLKLH</sequence>
<dbReference type="HOGENOM" id="CLU_3259478_0_0_6"/>